<dbReference type="GO" id="GO:0006352">
    <property type="term" value="P:DNA-templated transcription initiation"/>
    <property type="evidence" value="ECO:0007669"/>
    <property type="project" value="InterPro"/>
</dbReference>
<reference evidence="7 8" key="1">
    <citation type="submission" date="2019-09" db="EMBL/GenBank/DDBJ databases">
        <authorList>
            <person name="Park J.-S."/>
            <person name="Choi H.-J."/>
        </authorList>
    </citation>
    <scope>NUCLEOTIDE SEQUENCE [LARGE SCALE GENOMIC DNA]</scope>
    <source>
        <strain evidence="7 8">176SS1-4</strain>
    </source>
</reference>
<sequence>MIGRVALGDRRAFADLYSATSAKLFGVALRVLKDRGEAEECTQEVFIRVWHAASRYQVNGLSPMTWLITIARNRAIDRLRMRKTGPAGLEEAAEIPSAGPGPEELALAASDRERIVACMGELPEDRADAIRRVYLEGETYKELALRFDVPLNTIRTWLRRGLLKLKECLTR</sequence>
<dbReference type="InterPro" id="IPR013324">
    <property type="entry name" value="RNA_pol_sigma_r3/r4-like"/>
</dbReference>
<proteinExistence type="inferred from homology"/>
<dbReference type="AlphaFoldDB" id="A0A5J5GJD1"/>
<dbReference type="PANTHER" id="PTHR43133:SF62">
    <property type="entry name" value="RNA POLYMERASE SIGMA FACTOR SIGZ"/>
    <property type="match status" value="1"/>
</dbReference>
<accession>A0A5J5GJD1</accession>
<evidence type="ECO:0000256" key="1">
    <source>
        <dbReference type="ARBA" id="ARBA00010641"/>
    </source>
</evidence>
<evidence type="ECO:0000256" key="4">
    <source>
        <dbReference type="ARBA" id="ARBA00023163"/>
    </source>
</evidence>
<dbReference type="GO" id="GO:0003677">
    <property type="term" value="F:DNA binding"/>
    <property type="evidence" value="ECO:0007669"/>
    <property type="project" value="InterPro"/>
</dbReference>
<keyword evidence="2" id="KW-0805">Transcription regulation</keyword>
<dbReference type="Proteomes" id="UP000326554">
    <property type="component" value="Unassembled WGS sequence"/>
</dbReference>
<dbReference type="Gene3D" id="1.10.10.10">
    <property type="entry name" value="Winged helix-like DNA-binding domain superfamily/Winged helix DNA-binding domain"/>
    <property type="match status" value="1"/>
</dbReference>
<dbReference type="InterPro" id="IPR013249">
    <property type="entry name" value="RNA_pol_sigma70_r4_t2"/>
</dbReference>
<comment type="similarity">
    <text evidence="1">Belongs to the sigma-70 factor family. ECF subfamily.</text>
</comment>
<feature type="domain" description="RNA polymerase sigma-70 region 2" evidence="5">
    <location>
        <begin position="16"/>
        <end position="83"/>
    </location>
</feature>
<keyword evidence="8" id="KW-1185">Reference proteome</keyword>
<organism evidence="7 8">
    <name type="scientific">Histidinibacterium aquaticum</name>
    <dbReference type="NCBI Taxonomy" id="2613962"/>
    <lineage>
        <taxon>Bacteria</taxon>
        <taxon>Pseudomonadati</taxon>
        <taxon>Pseudomonadota</taxon>
        <taxon>Alphaproteobacteria</taxon>
        <taxon>Rhodobacterales</taxon>
        <taxon>Paracoccaceae</taxon>
        <taxon>Histidinibacterium</taxon>
    </lineage>
</organism>
<evidence type="ECO:0000313" key="8">
    <source>
        <dbReference type="Proteomes" id="UP000326554"/>
    </source>
</evidence>
<dbReference type="Gene3D" id="1.10.1740.10">
    <property type="match status" value="1"/>
</dbReference>
<dbReference type="PANTHER" id="PTHR43133">
    <property type="entry name" value="RNA POLYMERASE ECF-TYPE SIGMA FACTO"/>
    <property type="match status" value="1"/>
</dbReference>
<evidence type="ECO:0000313" key="7">
    <source>
        <dbReference type="EMBL" id="KAA9008346.1"/>
    </source>
</evidence>
<dbReference type="InterPro" id="IPR039425">
    <property type="entry name" value="RNA_pol_sigma-70-like"/>
</dbReference>
<name>A0A5J5GJD1_9RHOB</name>
<evidence type="ECO:0000259" key="5">
    <source>
        <dbReference type="Pfam" id="PF04542"/>
    </source>
</evidence>
<dbReference type="SUPFAM" id="SSF88659">
    <property type="entry name" value="Sigma3 and sigma4 domains of RNA polymerase sigma factors"/>
    <property type="match status" value="1"/>
</dbReference>
<dbReference type="EMBL" id="VYQE01000003">
    <property type="protein sequence ID" value="KAA9008346.1"/>
    <property type="molecule type" value="Genomic_DNA"/>
</dbReference>
<dbReference type="InterPro" id="IPR036388">
    <property type="entry name" value="WH-like_DNA-bd_sf"/>
</dbReference>
<dbReference type="InterPro" id="IPR014284">
    <property type="entry name" value="RNA_pol_sigma-70_dom"/>
</dbReference>
<keyword evidence="3" id="KW-0731">Sigma factor</keyword>
<feature type="domain" description="RNA polymerase sigma factor 70 region 4 type 2" evidence="6">
    <location>
        <begin position="112"/>
        <end position="165"/>
    </location>
</feature>
<comment type="caution">
    <text evidence="7">The sequence shown here is derived from an EMBL/GenBank/DDBJ whole genome shotgun (WGS) entry which is preliminary data.</text>
</comment>
<gene>
    <name evidence="7" type="ORF">F3S47_10330</name>
</gene>
<evidence type="ECO:0000259" key="6">
    <source>
        <dbReference type="Pfam" id="PF08281"/>
    </source>
</evidence>
<dbReference type="GO" id="GO:0016987">
    <property type="term" value="F:sigma factor activity"/>
    <property type="evidence" value="ECO:0007669"/>
    <property type="project" value="UniProtKB-KW"/>
</dbReference>
<evidence type="ECO:0000256" key="3">
    <source>
        <dbReference type="ARBA" id="ARBA00023082"/>
    </source>
</evidence>
<dbReference type="SUPFAM" id="SSF88946">
    <property type="entry name" value="Sigma2 domain of RNA polymerase sigma factors"/>
    <property type="match status" value="1"/>
</dbReference>
<evidence type="ECO:0000256" key="2">
    <source>
        <dbReference type="ARBA" id="ARBA00023015"/>
    </source>
</evidence>
<protein>
    <submittedName>
        <fullName evidence="7">Sigma-70 family RNA polymerase sigma factor</fullName>
    </submittedName>
</protein>
<dbReference type="InterPro" id="IPR007627">
    <property type="entry name" value="RNA_pol_sigma70_r2"/>
</dbReference>
<dbReference type="Pfam" id="PF04542">
    <property type="entry name" value="Sigma70_r2"/>
    <property type="match status" value="1"/>
</dbReference>
<dbReference type="InterPro" id="IPR013325">
    <property type="entry name" value="RNA_pol_sigma_r2"/>
</dbReference>
<dbReference type="NCBIfam" id="TIGR02937">
    <property type="entry name" value="sigma70-ECF"/>
    <property type="match status" value="1"/>
</dbReference>
<dbReference type="CDD" id="cd06171">
    <property type="entry name" value="Sigma70_r4"/>
    <property type="match status" value="1"/>
</dbReference>
<keyword evidence="4" id="KW-0804">Transcription</keyword>
<dbReference type="Pfam" id="PF08281">
    <property type="entry name" value="Sigma70_r4_2"/>
    <property type="match status" value="1"/>
</dbReference>